<dbReference type="PANTHER" id="PTHR43245">
    <property type="entry name" value="BIFUNCTIONAL POLYMYXIN RESISTANCE PROTEIN ARNA"/>
    <property type="match status" value="1"/>
</dbReference>
<evidence type="ECO:0000259" key="1">
    <source>
        <dbReference type="Pfam" id="PF01370"/>
    </source>
</evidence>
<evidence type="ECO:0000313" key="3">
    <source>
        <dbReference type="Proteomes" id="UP001296873"/>
    </source>
</evidence>
<proteinExistence type="predicted"/>
<sequence>MKRVLVTGASGFLGRACVAGLAGAGYAVRGLSRSPRAIADSEVDAVEVAAFYATSPWFPQFDAALAGVDAVVHLAGRAHYPGDSNIEALWRDNVDLTRGLAQRAAANGVGRFVFVSSIAAAPPRAGASAGAPLSGYGRSKFAAEQAVHKIGADTGLPWVIVRPALVAGPGAPGNLARLCRAVQAGIPLPLRTVRNRRTLLGRDNFVDLVDRCLVSPAAPGGVWPAGDAQSLSTSEMVTEIAEGMGRSPRLLPMSPRLLRSATALLGRAEIGAQLTGDFIVDADDTARALDWSRAVATSDTLRATGAAWRAT</sequence>
<protein>
    <recommendedName>
        <fullName evidence="1">NAD-dependent epimerase/dehydratase domain-containing protein</fullName>
    </recommendedName>
</protein>
<dbReference type="EMBL" id="NRRL01000050">
    <property type="protein sequence ID" value="MBK1669474.1"/>
    <property type="molecule type" value="Genomic_DNA"/>
</dbReference>
<keyword evidence="3" id="KW-1185">Reference proteome</keyword>
<reference evidence="2 3" key="1">
    <citation type="journal article" date="2020" name="Microorganisms">
        <title>Osmotic Adaptation and Compatible Solute Biosynthesis of Phototrophic Bacteria as Revealed from Genome Analyses.</title>
        <authorList>
            <person name="Imhoff J.F."/>
            <person name="Rahn T."/>
            <person name="Kunzel S."/>
            <person name="Keller A."/>
            <person name="Neulinger S.C."/>
        </authorList>
    </citation>
    <scope>NUCLEOTIDE SEQUENCE [LARGE SCALE GENOMIC DNA]</scope>
    <source>
        <strain evidence="2 3">DSM 9895</strain>
    </source>
</reference>
<dbReference type="PANTHER" id="PTHR43245:SF58">
    <property type="entry name" value="BLL5923 PROTEIN"/>
    <property type="match status" value="1"/>
</dbReference>
<dbReference type="PRINTS" id="PR00081">
    <property type="entry name" value="GDHRDH"/>
</dbReference>
<dbReference type="SUPFAM" id="SSF51735">
    <property type="entry name" value="NAD(P)-binding Rossmann-fold domains"/>
    <property type="match status" value="1"/>
</dbReference>
<accession>A0ABS1DG78</accession>
<evidence type="ECO:0000313" key="2">
    <source>
        <dbReference type="EMBL" id="MBK1669474.1"/>
    </source>
</evidence>
<dbReference type="Gene3D" id="3.40.50.720">
    <property type="entry name" value="NAD(P)-binding Rossmann-like Domain"/>
    <property type="match status" value="1"/>
</dbReference>
<dbReference type="InterPro" id="IPR050177">
    <property type="entry name" value="Lipid_A_modif_metabolic_enz"/>
</dbReference>
<organism evidence="2 3">
    <name type="scientific">Rhodovibrio sodomensis</name>
    <dbReference type="NCBI Taxonomy" id="1088"/>
    <lineage>
        <taxon>Bacteria</taxon>
        <taxon>Pseudomonadati</taxon>
        <taxon>Pseudomonadota</taxon>
        <taxon>Alphaproteobacteria</taxon>
        <taxon>Rhodospirillales</taxon>
        <taxon>Rhodovibrionaceae</taxon>
        <taxon>Rhodovibrio</taxon>
    </lineage>
</organism>
<dbReference type="Pfam" id="PF01370">
    <property type="entry name" value="Epimerase"/>
    <property type="match status" value="1"/>
</dbReference>
<comment type="caution">
    <text evidence="2">The sequence shown here is derived from an EMBL/GenBank/DDBJ whole genome shotgun (WGS) entry which is preliminary data.</text>
</comment>
<dbReference type="InterPro" id="IPR002347">
    <property type="entry name" value="SDR_fam"/>
</dbReference>
<gene>
    <name evidence="2" type="ORF">CKO28_15655</name>
</gene>
<feature type="domain" description="NAD-dependent epimerase/dehydratase" evidence="1">
    <location>
        <begin position="4"/>
        <end position="217"/>
    </location>
</feature>
<name>A0ABS1DG78_9PROT</name>
<dbReference type="RefSeq" id="WP_200341806.1">
    <property type="nucleotide sequence ID" value="NZ_NRRL01000050.1"/>
</dbReference>
<dbReference type="InterPro" id="IPR036291">
    <property type="entry name" value="NAD(P)-bd_dom_sf"/>
</dbReference>
<dbReference type="InterPro" id="IPR001509">
    <property type="entry name" value="Epimerase_deHydtase"/>
</dbReference>
<dbReference type="Proteomes" id="UP001296873">
    <property type="component" value="Unassembled WGS sequence"/>
</dbReference>